<gene>
    <name evidence="2" type="ORF">K491DRAFT_683787</name>
</gene>
<proteinExistence type="predicted"/>
<sequence>MSELPGHKQIEKFADKSQFIPMTKSPSPSSSEDARNERSTVENEGTLNTTSRLLSLPGGVYCKFYSFAATTNCIAHHVLATELRNSIYTYCVESDPISLRDSVANEHALPSCLEPLANSCRPRQFYALTQVCRKIRHEYAPLYFHTTQFKIPLDHLDRFPGTFLESATGYAPRNLKVLVCPSPAYKERPDRLVGDAWTPRFPISMRSLSTAKIGGNGLQKR</sequence>
<keyword evidence="3" id="KW-1185">Reference proteome</keyword>
<protein>
    <submittedName>
        <fullName evidence="2">Uncharacterized protein</fullName>
    </submittedName>
</protein>
<reference evidence="2" key="1">
    <citation type="journal article" date="2020" name="Stud. Mycol.">
        <title>101 Dothideomycetes genomes: a test case for predicting lifestyles and emergence of pathogens.</title>
        <authorList>
            <person name="Haridas S."/>
            <person name="Albert R."/>
            <person name="Binder M."/>
            <person name="Bloem J."/>
            <person name="Labutti K."/>
            <person name="Salamov A."/>
            <person name="Andreopoulos B."/>
            <person name="Baker S."/>
            <person name="Barry K."/>
            <person name="Bills G."/>
            <person name="Bluhm B."/>
            <person name="Cannon C."/>
            <person name="Castanera R."/>
            <person name="Culley D."/>
            <person name="Daum C."/>
            <person name="Ezra D."/>
            <person name="Gonzalez J."/>
            <person name="Henrissat B."/>
            <person name="Kuo A."/>
            <person name="Liang C."/>
            <person name="Lipzen A."/>
            <person name="Lutzoni F."/>
            <person name="Magnuson J."/>
            <person name="Mondo S."/>
            <person name="Nolan M."/>
            <person name="Ohm R."/>
            <person name="Pangilinan J."/>
            <person name="Park H.-J."/>
            <person name="Ramirez L."/>
            <person name="Alfaro M."/>
            <person name="Sun H."/>
            <person name="Tritt A."/>
            <person name="Yoshinaga Y."/>
            <person name="Zwiers L.-H."/>
            <person name="Turgeon B."/>
            <person name="Goodwin S."/>
            <person name="Spatafora J."/>
            <person name="Crous P."/>
            <person name="Grigoriev I."/>
        </authorList>
    </citation>
    <scope>NUCLEOTIDE SEQUENCE</scope>
    <source>
        <strain evidence="2">CBS 122681</strain>
    </source>
</reference>
<name>A0A6A6SRA0_9PLEO</name>
<feature type="compositionally biased region" description="Basic and acidic residues" evidence="1">
    <location>
        <begin position="1"/>
        <end position="15"/>
    </location>
</feature>
<evidence type="ECO:0000313" key="2">
    <source>
        <dbReference type="EMBL" id="KAF2649501.1"/>
    </source>
</evidence>
<dbReference type="PANTHER" id="PTHR42085">
    <property type="entry name" value="F-BOX DOMAIN-CONTAINING PROTEIN"/>
    <property type="match status" value="1"/>
</dbReference>
<feature type="region of interest" description="Disordered" evidence="1">
    <location>
        <begin position="1"/>
        <end position="46"/>
    </location>
</feature>
<accession>A0A6A6SRA0</accession>
<feature type="compositionally biased region" description="Basic and acidic residues" evidence="1">
    <location>
        <begin position="32"/>
        <end position="41"/>
    </location>
</feature>
<dbReference type="InterPro" id="IPR038883">
    <property type="entry name" value="AN11006-like"/>
</dbReference>
<dbReference type="OrthoDB" id="3678099at2759"/>
<organism evidence="2 3">
    <name type="scientific">Lophiostoma macrostomum CBS 122681</name>
    <dbReference type="NCBI Taxonomy" id="1314788"/>
    <lineage>
        <taxon>Eukaryota</taxon>
        <taxon>Fungi</taxon>
        <taxon>Dikarya</taxon>
        <taxon>Ascomycota</taxon>
        <taxon>Pezizomycotina</taxon>
        <taxon>Dothideomycetes</taxon>
        <taxon>Pleosporomycetidae</taxon>
        <taxon>Pleosporales</taxon>
        <taxon>Lophiostomataceae</taxon>
        <taxon>Lophiostoma</taxon>
    </lineage>
</organism>
<evidence type="ECO:0000313" key="3">
    <source>
        <dbReference type="Proteomes" id="UP000799324"/>
    </source>
</evidence>
<dbReference type="EMBL" id="MU004489">
    <property type="protein sequence ID" value="KAF2649501.1"/>
    <property type="molecule type" value="Genomic_DNA"/>
</dbReference>
<dbReference type="Proteomes" id="UP000799324">
    <property type="component" value="Unassembled WGS sequence"/>
</dbReference>
<dbReference type="PANTHER" id="PTHR42085:SF1">
    <property type="entry name" value="F-BOX DOMAIN-CONTAINING PROTEIN"/>
    <property type="match status" value="1"/>
</dbReference>
<dbReference type="AlphaFoldDB" id="A0A6A6SRA0"/>
<evidence type="ECO:0000256" key="1">
    <source>
        <dbReference type="SAM" id="MobiDB-lite"/>
    </source>
</evidence>